<dbReference type="InterPro" id="IPR056924">
    <property type="entry name" value="SH3_Tf2-1"/>
</dbReference>
<gene>
    <name evidence="2" type="ORF">KP509_30G026700</name>
</gene>
<dbReference type="SUPFAM" id="SSF54160">
    <property type="entry name" value="Chromo domain-like"/>
    <property type="match status" value="1"/>
</dbReference>
<protein>
    <recommendedName>
        <fullName evidence="1">Chromo domain-containing protein</fullName>
    </recommendedName>
</protein>
<proteinExistence type="predicted"/>
<keyword evidence="3" id="KW-1185">Reference proteome</keyword>
<evidence type="ECO:0000259" key="1">
    <source>
        <dbReference type="PROSITE" id="PS50013"/>
    </source>
</evidence>
<dbReference type="OrthoDB" id="1909122at2759"/>
<dbReference type="Pfam" id="PF00385">
    <property type="entry name" value="Chromo"/>
    <property type="match status" value="1"/>
</dbReference>
<dbReference type="EMBL" id="CM035435">
    <property type="protein sequence ID" value="KAH7289981.1"/>
    <property type="molecule type" value="Genomic_DNA"/>
</dbReference>
<dbReference type="InterPro" id="IPR016197">
    <property type="entry name" value="Chromo-like_dom_sf"/>
</dbReference>
<dbReference type="PROSITE" id="PS50013">
    <property type="entry name" value="CHROMO_2"/>
    <property type="match status" value="1"/>
</dbReference>
<dbReference type="Proteomes" id="UP000825935">
    <property type="component" value="Chromosome 30"/>
</dbReference>
<evidence type="ECO:0000313" key="2">
    <source>
        <dbReference type="EMBL" id="KAH7289981.1"/>
    </source>
</evidence>
<dbReference type="Pfam" id="PF24626">
    <property type="entry name" value="SH3_Tf2-1"/>
    <property type="match status" value="1"/>
</dbReference>
<dbReference type="OMA" id="LIDSTWE"/>
<dbReference type="Gene3D" id="2.40.50.40">
    <property type="match status" value="1"/>
</dbReference>
<dbReference type="PANTHER" id="PTHR46148:SF52">
    <property type="entry name" value="OS04G0603800 PROTEIN"/>
    <property type="match status" value="1"/>
</dbReference>
<dbReference type="AlphaFoldDB" id="A0A8T2R2N2"/>
<comment type="caution">
    <text evidence="2">The sequence shown here is derived from an EMBL/GenBank/DDBJ whole genome shotgun (WGS) entry which is preliminary data.</text>
</comment>
<evidence type="ECO:0000313" key="3">
    <source>
        <dbReference type="Proteomes" id="UP000825935"/>
    </source>
</evidence>
<organism evidence="2 3">
    <name type="scientific">Ceratopteris richardii</name>
    <name type="common">Triangle waterfern</name>
    <dbReference type="NCBI Taxonomy" id="49495"/>
    <lineage>
        <taxon>Eukaryota</taxon>
        <taxon>Viridiplantae</taxon>
        <taxon>Streptophyta</taxon>
        <taxon>Embryophyta</taxon>
        <taxon>Tracheophyta</taxon>
        <taxon>Polypodiopsida</taxon>
        <taxon>Polypodiidae</taxon>
        <taxon>Polypodiales</taxon>
        <taxon>Pteridineae</taxon>
        <taxon>Pteridaceae</taxon>
        <taxon>Parkerioideae</taxon>
        <taxon>Ceratopteris</taxon>
    </lineage>
</organism>
<reference evidence="2" key="1">
    <citation type="submission" date="2021-08" db="EMBL/GenBank/DDBJ databases">
        <title>WGS assembly of Ceratopteris richardii.</title>
        <authorList>
            <person name="Marchant D.B."/>
            <person name="Chen G."/>
            <person name="Jenkins J."/>
            <person name="Shu S."/>
            <person name="Leebens-Mack J."/>
            <person name="Grimwood J."/>
            <person name="Schmutz J."/>
            <person name="Soltis P."/>
            <person name="Soltis D."/>
            <person name="Chen Z.-H."/>
        </authorList>
    </citation>
    <scope>NUCLEOTIDE SEQUENCE</scope>
    <source>
        <strain evidence="2">Whitten #5841</strain>
        <tissue evidence="2">Leaf</tissue>
    </source>
</reference>
<sequence>MQQAADRAKEYADRKRSPRSFEEGDRVFLQVSTRSTSLSTGNCSKLSPRYSGPWKIVKKLSDVAYRLELPPDCRVHPVFHVSKLRKYISREDNLIEGIVSLQETDREDHSPDRILDRRQKWLRNRVIQEYLVAWRGLPLIDSTWESTALVRKYFPSLIIEDNDL</sequence>
<dbReference type="InterPro" id="IPR000953">
    <property type="entry name" value="Chromo/chromo_shadow_dom"/>
</dbReference>
<dbReference type="InterPro" id="IPR023780">
    <property type="entry name" value="Chromo_domain"/>
</dbReference>
<feature type="domain" description="Chromo" evidence="1">
    <location>
        <begin position="109"/>
        <end position="164"/>
    </location>
</feature>
<accession>A0A8T2R2N2</accession>
<name>A0A8T2R2N2_CERRI</name>
<dbReference type="PANTHER" id="PTHR46148">
    <property type="entry name" value="CHROMO DOMAIN-CONTAINING PROTEIN"/>
    <property type="match status" value="1"/>
</dbReference>